<dbReference type="Pfam" id="PF02781">
    <property type="entry name" value="G6PD_C"/>
    <property type="match status" value="1"/>
</dbReference>
<dbReference type="Proteomes" id="UP000242951">
    <property type="component" value="Unassembled WGS sequence"/>
</dbReference>
<dbReference type="SUPFAM" id="SSF55347">
    <property type="entry name" value="Glyceraldehyde-3-phosphate dehydrogenase-like, C-terminal domain"/>
    <property type="match status" value="1"/>
</dbReference>
<evidence type="ECO:0000313" key="6">
    <source>
        <dbReference type="EMBL" id="KMQ80119.1"/>
    </source>
</evidence>
<comment type="caution">
    <text evidence="6">The sequence shown here is derived from an EMBL/GenBank/DDBJ whole genome shotgun (WGS) entry which is preliminary data.</text>
</comment>
<dbReference type="InterPro" id="IPR022675">
    <property type="entry name" value="G6P_DH_C"/>
</dbReference>
<gene>
    <name evidence="6" type="ORF">BPMI_01457</name>
</gene>
<evidence type="ECO:0000256" key="1">
    <source>
        <dbReference type="ARBA" id="ARBA00004921"/>
    </source>
</evidence>
<sequence>MEPPNSFDAEAVRGKKADVFEAMQPLSAKDVVFGQYETGPPGPGYRGEKDVAKDSRTETYAAARVFYIENGRWAGVPFLLFRDMPVEKTSRPTCLRCASIRRTVRASTST</sequence>
<evidence type="ECO:0000313" key="7">
    <source>
        <dbReference type="Proteomes" id="UP000242951"/>
    </source>
</evidence>
<evidence type="ECO:0000256" key="4">
    <source>
        <dbReference type="ARBA" id="ARBA00023277"/>
    </source>
</evidence>
<evidence type="ECO:0000256" key="3">
    <source>
        <dbReference type="ARBA" id="ARBA00023002"/>
    </source>
</evidence>
<protein>
    <submittedName>
        <fullName evidence="6">Glucose-6-phosphate 1-dehydrogenase</fullName>
        <ecNumber evidence="6">1.1.1.49</ecNumber>
    </submittedName>
</protein>
<feature type="domain" description="Glucose-6-phosphate dehydrogenase C-terminal" evidence="5">
    <location>
        <begin position="1"/>
        <end position="80"/>
    </location>
</feature>
<keyword evidence="3 6" id="KW-0560">Oxidoreductase</keyword>
<keyword evidence="7" id="KW-1185">Reference proteome</keyword>
<dbReference type="EMBL" id="LELG01000158">
    <property type="protein sequence ID" value="KMQ80119.1"/>
    <property type="molecule type" value="Genomic_DNA"/>
</dbReference>
<comment type="pathway">
    <text evidence="1">Carbohydrate degradation.</text>
</comment>
<keyword evidence="4" id="KW-0119">Carbohydrate metabolism</keyword>
<accession>A0ABR5HL92</accession>
<evidence type="ECO:0000256" key="2">
    <source>
        <dbReference type="ARBA" id="ARBA00022857"/>
    </source>
</evidence>
<dbReference type="EC" id="1.1.1.49" evidence="6"/>
<proteinExistence type="predicted"/>
<dbReference type="Gene3D" id="3.30.360.10">
    <property type="entry name" value="Dihydrodipicolinate Reductase, domain 2"/>
    <property type="match status" value="1"/>
</dbReference>
<dbReference type="PANTHER" id="PTHR23429:SF0">
    <property type="entry name" value="GLUCOSE-6-PHOSPHATE 1-DEHYDROGENASE"/>
    <property type="match status" value="1"/>
</dbReference>
<dbReference type="InterPro" id="IPR001282">
    <property type="entry name" value="G6P_DH"/>
</dbReference>
<reference evidence="6 7" key="1">
    <citation type="submission" date="2015-06" db="EMBL/GenBank/DDBJ databases">
        <title>Comparative genomics of Burkholderia leaf nodule symbionts.</title>
        <authorList>
            <person name="Carlier A."/>
            <person name="Eberl L."/>
            <person name="Pinto-Carbo M."/>
        </authorList>
    </citation>
    <scope>NUCLEOTIDE SEQUENCE [LARGE SCALE GENOMIC DNA]</scope>
    <source>
        <strain evidence="6 7">UZHbot3</strain>
    </source>
</reference>
<dbReference type="PANTHER" id="PTHR23429">
    <property type="entry name" value="GLUCOSE-6-PHOSPHATE 1-DEHYDROGENASE G6PD"/>
    <property type="match status" value="1"/>
</dbReference>
<dbReference type="GO" id="GO:0004345">
    <property type="term" value="F:glucose-6-phosphate dehydrogenase activity"/>
    <property type="evidence" value="ECO:0007669"/>
    <property type="project" value="UniProtKB-EC"/>
</dbReference>
<organism evidence="6 7">
    <name type="scientific">Candidatus Burkholderia pumila</name>
    <dbReference type="NCBI Taxonomy" id="1090375"/>
    <lineage>
        <taxon>Bacteria</taxon>
        <taxon>Pseudomonadati</taxon>
        <taxon>Pseudomonadota</taxon>
        <taxon>Betaproteobacteria</taxon>
        <taxon>Burkholderiales</taxon>
        <taxon>Burkholderiaceae</taxon>
        <taxon>Burkholderia</taxon>
    </lineage>
</organism>
<keyword evidence="2" id="KW-0521">NADP</keyword>
<name>A0ABR5HL92_9BURK</name>
<evidence type="ECO:0000259" key="5">
    <source>
        <dbReference type="Pfam" id="PF02781"/>
    </source>
</evidence>